<protein>
    <submittedName>
        <fullName evidence="1">Glyoxalase</fullName>
    </submittedName>
</protein>
<dbReference type="EMBL" id="JBIQWL010000019">
    <property type="protein sequence ID" value="MFH8253219.1"/>
    <property type="molecule type" value="Genomic_DNA"/>
</dbReference>
<organism evidence="1 2">
    <name type="scientific">Microbacterium alkaliflavum</name>
    <dbReference type="NCBI Taxonomy" id="3248839"/>
    <lineage>
        <taxon>Bacteria</taxon>
        <taxon>Bacillati</taxon>
        <taxon>Actinomycetota</taxon>
        <taxon>Actinomycetes</taxon>
        <taxon>Micrococcales</taxon>
        <taxon>Microbacteriaceae</taxon>
        <taxon>Microbacterium</taxon>
    </lineage>
</organism>
<dbReference type="InterPro" id="IPR029068">
    <property type="entry name" value="Glyas_Bleomycin-R_OHBP_Dase"/>
</dbReference>
<name>A0ABW7QEF1_9MICO</name>
<sequence>MNVTVRVSGVVQRSVWPSIVSDDAHAIREWLIALGFAEDLLIPGDDENTIHHCQMDWPEGGRVLLSSTGERLTPCRPGTSSLHVVTATPDAVMARARVLKATVVHELVDQTDYLSREFTVSDPDGNHWTFATFAG</sequence>
<accession>A0ABW7QEF1</accession>
<dbReference type="Proteomes" id="UP001610861">
    <property type="component" value="Unassembled WGS sequence"/>
</dbReference>
<dbReference type="SUPFAM" id="SSF54593">
    <property type="entry name" value="Glyoxalase/Bleomycin resistance protein/Dihydroxybiphenyl dioxygenase"/>
    <property type="match status" value="1"/>
</dbReference>
<dbReference type="Gene3D" id="3.30.720.110">
    <property type="match status" value="1"/>
</dbReference>
<proteinExistence type="predicted"/>
<gene>
    <name evidence="1" type="ORF">ACH3VR_22830</name>
</gene>
<dbReference type="Gene3D" id="3.30.720.120">
    <property type="match status" value="1"/>
</dbReference>
<evidence type="ECO:0000313" key="1">
    <source>
        <dbReference type="EMBL" id="MFH8253219.1"/>
    </source>
</evidence>
<keyword evidence="2" id="KW-1185">Reference proteome</keyword>
<comment type="caution">
    <text evidence="1">The sequence shown here is derived from an EMBL/GenBank/DDBJ whole genome shotgun (WGS) entry which is preliminary data.</text>
</comment>
<reference evidence="1 2" key="1">
    <citation type="submission" date="2024-09" db="EMBL/GenBank/DDBJ databases">
        <authorList>
            <person name="Pan X."/>
        </authorList>
    </citation>
    <scope>NUCLEOTIDE SEQUENCE [LARGE SCALE GENOMIC DNA]</scope>
    <source>
        <strain evidence="1 2">B2969</strain>
    </source>
</reference>
<dbReference type="RefSeq" id="WP_397558645.1">
    <property type="nucleotide sequence ID" value="NZ_JBIQWL010000019.1"/>
</dbReference>
<evidence type="ECO:0000313" key="2">
    <source>
        <dbReference type="Proteomes" id="UP001610861"/>
    </source>
</evidence>